<evidence type="ECO:0000256" key="10">
    <source>
        <dbReference type="ARBA" id="ARBA00038367"/>
    </source>
</evidence>
<gene>
    <name evidence="12 14" type="primary">murA</name>
    <name evidence="14" type="ORF">INP51_04570</name>
</gene>
<dbReference type="InterPro" id="IPR013792">
    <property type="entry name" value="RNA3'P_cycl/enolpyr_Trfase_a/b"/>
</dbReference>
<keyword evidence="15" id="KW-1185">Reference proteome</keyword>
<dbReference type="InterPro" id="IPR050068">
    <property type="entry name" value="MurA_subfamily"/>
</dbReference>
<evidence type="ECO:0000256" key="6">
    <source>
        <dbReference type="ARBA" id="ARBA00022960"/>
    </source>
</evidence>
<dbReference type="RefSeq" id="WP_193736549.1">
    <property type="nucleotide sequence ID" value="NZ_CP063304.1"/>
</dbReference>
<evidence type="ECO:0000256" key="11">
    <source>
        <dbReference type="ARBA" id="ARBA00047527"/>
    </source>
</evidence>
<dbReference type="InterPro" id="IPR005750">
    <property type="entry name" value="UDP_GlcNAc_COvinyl_MurA"/>
</dbReference>
<comment type="caution">
    <text evidence="12">Lacks conserved residue(s) required for the propagation of feature annotation.</text>
</comment>
<keyword evidence="8 12" id="KW-0131">Cell cycle</keyword>
<evidence type="ECO:0000256" key="5">
    <source>
        <dbReference type="ARBA" id="ARBA00022679"/>
    </source>
</evidence>
<feature type="binding site" evidence="12">
    <location>
        <begin position="121"/>
        <end position="125"/>
    </location>
    <ligand>
        <name>UDP-N-acetyl-alpha-D-glucosamine</name>
        <dbReference type="ChEBI" id="CHEBI:57705"/>
    </ligand>
</feature>
<evidence type="ECO:0000256" key="4">
    <source>
        <dbReference type="ARBA" id="ARBA00022618"/>
    </source>
</evidence>
<evidence type="ECO:0000313" key="15">
    <source>
        <dbReference type="Proteomes" id="UP000593601"/>
    </source>
</evidence>
<dbReference type="GO" id="GO:0005737">
    <property type="term" value="C:cytoplasm"/>
    <property type="evidence" value="ECO:0007669"/>
    <property type="project" value="UniProtKB-SubCell"/>
</dbReference>
<dbReference type="PANTHER" id="PTHR43783">
    <property type="entry name" value="UDP-N-ACETYLGLUCOSAMINE 1-CARBOXYVINYLTRANSFERASE"/>
    <property type="match status" value="1"/>
</dbReference>
<accession>A0A7M2RIZ4</accession>
<keyword evidence="3 12" id="KW-0963">Cytoplasm</keyword>
<dbReference type="SUPFAM" id="SSF55205">
    <property type="entry name" value="EPT/RTPC-like"/>
    <property type="match status" value="1"/>
</dbReference>
<dbReference type="PANTHER" id="PTHR43783:SF1">
    <property type="entry name" value="UDP-N-ACETYLGLUCOSAMINE 1-CARBOXYVINYLTRANSFERASE"/>
    <property type="match status" value="1"/>
</dbReference>
<evidence type="ECO:0000256" key="1">
    <source>
        <dbReference type="ARBA" id="ARBA00004496"/>
    </source>
</evidence>
<reference evidence="14 15" key="1">
    <citation type="submission" date="2020-10" db="EMBL/GenBank/DDBJ databases">
        <title>Blautia liquoris sp.nov., isolated from the mud in a fermentation cellar used for the production of Chinese strong-flavoured liquor.</title>
        <authorList>
            <person name="Lu L."/>
        </authorList>
    </citation>
    <scope>NUCLEOTIDE SEQUENCE [LARGE SCALE GENOMIC DNA]</scope>
    <source>
        <strain evidence="14 15">LZLJ-3</strain>
    </source>
</reference>
<keyword evidence="6 12" id="KW-0133">Cell shape</keyword>
<dbReference type="Gene3D" id="3.65.10.10">
    <property type="entry name" value="Enolpyruvate transferase domain"/>
    <property type="match status" value="2"/>
</dbReference>
<feature type="domain" description="Enolpyruvate transferase" evidence="13">
    <location>
        <begin position="7"/>
        <end position="402"/>
    </location>
</feature>
<evidence type="ECO:0000259" key="13">
    <source>
        <dbReference type="Pfam" id="PF00275"/>
    </source>
</evidence>
<evidence type="ECO:0000256" key="2">
    <source>
        <dbReference type="ARBA" id="ARBA00004752"/>
    </source>
</evidence>
<dbReference type="GO" id="GO:0008760">
    <property type="term" value="F:UDP-N-acetylglucosamine 1-carboxyvinyltransferase activity"/>
    <property type="evidence" value="ECO:0007669"/>
    <property type="project" value="UniProtKB-UniRule"/>
</dbReference>
<dbReference type="GO" id="GO:0051301">
    <property type="term" value="P:cell division"/>
    <property type="evidence" value="ECO:0007669"/>
    <property type="project" value="UniProtKB-KW"/>
</dbReference>
<dbReference type="NCBIfam" id="NF006873">
    <property type="entry name" value="PRK09369.1"/>
    <property type="match status" value="1"/>
</dbReference>
<evidence type="ECO:0000256" key="7">
    <source>
        <dbReference type="ARBA" id="ARBA00022984"/>
    </source>
</evidence>
<comment type="similarity">
    <text evidence="10 12">Belongs to the EPSP synthase family. MurA subfamily.</text>
</comment>
<feature type="binding site" evidence="12">
    <location>
        <position position="305"/>
    </location>
    <ligand>
        <name>UDP-N-acetyl-alpha-D-glucosamine</name>
        <dbReference type="ChEBI" id="CHEBI:57705"/>
    </ligand>
</feature>
<evidence type="ECO:0000256" key="12">
    <source>
        <dbReference type="HAMAP-Rule" id="MF_00111"/>
    </source>
</evidence>
<dbReference type="NCBIfam" id="TIGR01072">
    <property type="entry name" value="murA"/>
    <property type="match status" value="1"/>
</dbReference>
<keyword evidence="7 12" id="KW-0573">Peptidoglycan synthesis</keyword>
<proteinExistence type="inferred from homology"/>
<feature type="binding site" evidence="12">
    <location>
        <position position="92"/>
    </location>
    <ligand>
        <name>UDP-N-acetyl-alpha-D-glucosamine</name>
        <dbReference type="ChEBI" id="CHEBI:57705"/>
    </ligand>
</feature>
<dbReference type="GO" id="GO:0071555">
    <property type="term" value="P:cell wall organization"/>
    <property type="evidence" value="ECO:0007669"/>
    <property type="project" value="UniProtKB-KW"/>
</dbReference>
<dbReference type="CDD" id="cd01555">
    <property type="entry name" value="UdpNAET"/>
    <property type="match status" value="1"/>
</dbReference>
<sequence>MGLYEIEGGIPLDGEVRIQGSKNAVLPMMAAALLQRGTLCLKGCPDILDVRCMERILKSIGAGIKRDADDIYIDCSQIDSEAVPGAYADKMRSSVILMGALLGRTKKVRIGLPGGCTIGKRPVDLHLMVLEALGAHLKVEDGMITGYADEMKGGFYRFERRSVGATENAVLAAVCADGVTILENCAKEPEIVHLCRLLRAMGAEIEGEKSGRICIKGVSVLTQTTFQVPADRIVAGTYLLAGAATRGQIILDQAPDEEMSALLSVYHKMGGQYEVKGGKLISDSRNLKYPAAYLETEEYPGFPTDLQSPLLAVCAGVTGVSQVNETIFENRFKAALQMRKMGADIRIEKSTAIVHGCSLYGADVEAFDLRGGAALVLAGLCAKGTTRISGIRHIERGYQDICGDIRSLGGRIKKKVE</sequence>
<feature type="binding site" evidence="12">
    <location>
        <position position="327"/>
    </location>
    <ligand>
        <name>UDP-N-acetyl-alpha-D-glucosamine</name>
        <dbReference type="ChEBI" id="CHEBI:57705"/>
    </ligand>
</feature>
<dbReference type="Proteomes" id="UP000593601">
    <property type="component" value="Chromosome"/>
</dbReference>
<organism evidence="14 15">
    <name type="scientific">Blautia liquoris</name>
    <dbReference type="NCBI Taxonomy" id="2779518"/>
    <lineage>
        <taxon>Bacteria</taxon>
        <taxon>Bacillati</taxon>
        <taxon>Bacillota</taxon>
        <taxon>Clostridia</taxon>
        <taxon>Lachnospirales</taxon>
        <taxon>Lachnospiraceae</taxon>
        <taxon>Blautia</taxon>
    </lineage>
</organism>
<feature type="modified residue" description="2-(S-cysteinyl)pyruvic acid O-phosphothioketal" evidence="12">
    <location>
        <position position="116"/>
    </location>
</feature>
<feature type="active site" description="Proton donor" evidence="12">
    <location>
        <position position="116"/>
    </location>
</feature>
<evidence type="ECO:0000256" key="8">
    <source>
        <dbReference type="ARBA" id="ARBA00023306"/>
    </source>
</evidence>
<dbReference type="GO" id="GO:0019277">
    <property type="term" value="P:UDP-N-acetylgalactosamine biosynthetic process"/>
    <property type="evidence" value="ECO:0007669"/>
    <property type="project" value="InterPro"/>
</dbReference>
<dbReference type="GO" id="GO:0009252">
    <property type="term" value="P:peptidoglycan biosynthetic process"/>
    <property type="evidence" value="ECO:0007669"/>
    <property type="project" value="UniProtKB-UniRule"/>
</dbReference>
<keyword evidence="4 12" id="KW-0132">Cell division</keyword>
<dbReference type="InterPro" id="IPR001986">
    <property type="entry name" value="Enolpyruvate_Tfrase_dom"/>
</dbReference>
<dbReference type="GO" id="GO:0008360">
    <property type="term" value="P:regulation of cell shape"/>
    <property type="evidence" value="ECO:0007669"/>
    <property type="project" value="UniProtKB-KW"/>
</dbReference>
<comment type="subcellular location">
    <subcellularLocation>
        <location evidence="1 12">Cytoplasm</location>
    </subcellularLocation>
</comment>
<keyword evidence="9 12" id="KW-0961">Cell wall biogenesis/degradation</keyword>
<dbReference type="HAMAP" id="MF_00111">
    <property type="entry name" value="MurA"/>
    <property type="match status" value="1"/>
</dbReference>
<comment type="pathway">
    <text evidence="2 12">Cell wall biogenesis; peptidoglycan biosynthesis.</text>
</comment>
<dbReference type="EMBL" id="CP063304">
    <property type="protein sequence ID" value="QOV20229.1"/>
    <property type="molecule type" value="Genomic_DNA"/>
</dbReference>
<dbReference type="EC" id="2.5.1.7" evidence="12"/>
<feature type="binding site" evidence="12">
    <location>
        <begin position="22"/>
        <end position="23"/>
    </location>
    <ligand>
        <name>phosphoenolpyruvate</name>
        <dbReference type="ChEBI" id="CHEBI:58702"/>
    </ligand>
</feature>
<keyword evidence="5 12" id="KW-0808">Transferase</keyword>
<dbReference type="KEGG" id="bliq:INP51_04570"/>
<comment type="catalytic activity">
    <reaction evidence="11 12">
        <text>phosphoenolpyruvate + UDP-N-acetyl-alpha-D-glucosamine = UDP-N-acetyl-3-O-(1-carboxyvinyl)-alpha-D-glucosamine + phosphate</text>
        <dbReference type="Rhea" id="RHEA:18681"/>
        <dbReference type="ChEBI" id="CHEBI:43474"/>
        <dbReference type="ChEBI" id="CHEBI:57705"/>
        <dbReference type="ChEBI" id="CHEBI:58702"/>
        <dbReference type="ChEBI" id="CHEBI:68483"/>
        <dbReference type="EC" id="2.5.1.7"/>
    </reaction>
</comment>
<evidence type="ECO:0000256" key="9">
    <source>
        <dbReference type="ARBA" id="ARBA00023316"/>
    </source>
</evidence>
<name>A0A7M2RIZ4_9FIRM</name>
<dbReference type="UniPathway" id="UPA00219"/>
<evidence type="ECO:0000313" key="14">
    <source>
        <dbReference type="EMBL" id="QOV20229.1"/>
    </source>
</evidence>
<dbReference type="Pfam" id="PF00275">
    <property type="entry name" value="EPSP_synthase"/>
    <property type="match status" value="1"/>
</dbReference>
<dbReference type="InterPro" id="IPR036968">
    <property type="entry name" value="Enolpyruvate_Tfrase_sf"/>
</dbReference>
<dbReference type="AlphaFoldDB" id="A0A7M2RIZ4"/>
<comment type="function">
    <text evidence="12">Cell wall formation. Adds enolpyruvyl to UDP-N-acetylglucosamine.</text>
</comment>
<protein>
    <recommendedName>
        <fullName evidence="12">UDP-N-acetylglucosamine 1-carboxyvinyltransferase</fullName>
        <ecNumber evidence="12">2.5.1.7</ecNumber>
    </recommendedName>
    <alternativeName>
        <fullName evidence="12">Enoylpyruvate transferase</fullName>
    </alternativeName>
    <alternativeName>
        <fullName evidence="12">UDP-N-acetylglucosamine enolpyruvyl transferase</fullName>
        <shortName evidence="12">EPT</shortName>
    </alternativeName>
</protein>
<evidence type="ECO:0000256" key="3">
    <source>
        <dbReference type="ARBA" id="ARBA00022490"/>
    </source>
</evidence>
<keyword evidence="12" id="KW-0670">Pyruvate</keyword>